<dbReference type="Proteomes" id="UP000256520">
    <property type="component" value="Unassembled WGS sequence"/>
</dbReference>
<dbReference type="AlphaFoldDB" id="A0A3D8PZN8"/>
<dbReference type="InterPro" id="IPR007730">
    <property type="entry name" value="SPOR-like_dom"/>
</dbReference>
<dbReference type="RefSeq" id="WP_115748117.1">
    <property type="nucleotide sequence ID" value="NZ_PIOD01000002.1"/>
</dbReference>
<dbReference type="InterPro" id="IPR036680">
    <property type="entry name" value="SPOR-like_sf"/>
</dbReference>
<comment type="caution">
    <text evidence="3">The sequence shown here is derived from an EMBL/GenBank/DDBJ whole genome shotgun (WGS) entry which is preliminary data.</text>
</comment>
<dbReference type="PROSITE" id="PS51724">
    <property type="entry name" value="SPOR"/>
    <property type="match status" value="1"/>
</dbReference>
<sequence>MAKKKKVIIKQNGKVINQQKHQSIRKLADTNFYQGEQAATVQESEQDNVDEEVQTFASLKQPKMQQGKKTGRFRSLRTLLIAIGSAIIIGSVLSYVMFQIFVIVDGNQAADPGLATTPINQRDNQEAIPTQAHSLISLNAFVLQAGVFSNKTNADEWMNIFADAGLEAIVWEKDDQYFLFLGVAATKEQAKTIATGLTTEFDIFVKEWSTAEGEVKLTDGEFQFVQQFTEDFQTALSVLSDPLATLPENIFTEPSEQTVADSEILGSITSEISKINELTSTEANLSLLRLMNQYDQLLSQ</sequence>
<evidence type="ECO:0000256" key="1">
    <source>
        <dbReference type="SAM" id="Phobius"/>
    </source>
</evidence>
<feature type="transmembrane region" description="Helical" evidence="1">
    <location>
        <begin position="78"/>
        <end position="98"/>
    </location>
</feature>
<proteinExistence type="predicted"/>
<keyword evidence="4" id="KW-1185">Reference proteome</keyword>
<dbReference type="GO" id="GO:0042834">
    <property type="term" value="F:peptidoglycan binding"/>
    <property type="evidence" value="ECO:0007669"/>
    <property type="project" value="InterPro"/>
</dbReference>
<feature type="domain" description="SPOR" evidence="2">
    <location>
        <begin position="135"/>
        <end position="211"/>
    </location>
</feature>
<name>A0A3D8PZN8_9BACI</name>
<evidence type="ECO:0000259" key="2">
    <source>
        <dbReference type="PROSITE" id="PS51724"/>
    </source>
</evidence>
<keyword evidence="1" id="KW-0472">Membrane</keyword>
<reference evidence="4" key="1">
    <citation type="submission" date="2017-11" db="EMBL/GenBank/DDBJ databases">
        <authorList>
            <person name="Zhu W."/>
        </authorList>
    </citation>
    <scope>NUCLEOTIDE SEQUENCE [LARGE SCALE GENOMIC DNA]</scope>
    <source>
        <strain evidence="4">CAU 1051</strain>
    </source>
</reference>
<gene>
    <name evidence="3" type="ORF">CWR45_01950</name>
</gene>
<dbReference type="EMBL" id="PIOD01000002">
    <property type="protein sequence ID" value="RDW21660.1"/>
    <property type="molecule type" value="Genomic_DNA"/>
</dbReference>
<evidence type="ECO:0000313" key="4">
    <source>
        <dbReference type="Proteomes" id="UP000256520"/>
    </source>
</evidence>
<accession>A0A3D8PZN8</accession>
<dbReference type="SUPFAM" id="SSF110997">
    <property type="entry name" value="Sporulation related repeat"/>
    <property type="match status" value="1"/>
</dbReference>
<organism evidence="3 4">
    <name type="scientific">Oceanobacillus chungangensis</name>
    <dbReference type="NCBI Taxonomy" id="1229152"/>
    <lineage>
        <taxon>Bacteria</taxon>
        <taxon>Bacillati</taxon>
        <taxon>Bacillota</taxon>
        <taxon>Bacilli</taxon>
        <taxon>Bacillales</taxon>
        <taxon>Bacillaceae</taxon>
        <taxon>Oceanobacillus</taxon>
    </lineage>
</organism>
<evidence type="ECO:0000313" key="3">
    <source>
        <dbReference type="EMBL" id="RDW21660.1"/>
    </source>
</evidence>
<protein>
    <recommendedName>
        <fullName evidence="2">SPOR domain-containing protein</fullName>
    </recommendedName>
</protein>
<dbReference type="OrthoDB" id="2969309at2"/>
<dbReference type="Gene3D" id="3.30.70.1070">
    <property type="entry name" value="Sporulation related repeat"/>
    <property type="match status" value="1"/>
</dbReference>
<keyword evidence="1" id="KW-1133">Transmembrane helix</keyword>
<keyword evidence="1" id="KW-0812">Transmembrane</keyword>